<accession>X1BXJ7</accession>
<dbReference type="AlphaFoldDB" id="X1BXJ7"/>
<protein>
    <submittedName>
        <fullName evidence="1">Uncharacterized protein</fullName>
    </submittedName>
</protein>
<comment type="caution">
    <text evidence="1">The sequence shown here is derived from an EMBL/GenBank/DDBJ whole genome shotgun (WGS) entry which is preliminary data.</text>
</comment>
<gene>
    <name evidence="1" type="ORF">S01H4_30160</name>
</gene>
<proteinExistence type="predicted"/>
<sequence length="71" mass="8470">MGLSYNSKDKEILEILSEPNKITGSKPTKEYVEDILRKYIDILPEKKKHFFKTERYKKKKEYRTGAQLKGF</sequence>
<evidence type="ECO:0000313" key="1">
    <source>
        <dbReference type="EMBL" id="GAG85862.1"/>
    </source>
</evidence>
<name>X1BXJ7_9ZZZZ</name>
<organism evidence="1">
    <name type="scientific">marine sediment metagenome</name>
    <dbReference type="NCBI Taxonomy" id="412755"/>
    <lineage>
        <taxon>unclassified sequences</taxon>
        <taxon>metagenomes</taxon>
        <taxon>ecological metagenomes</taxon>
    </lineage>
</organism>
<dbReference type="EMBL" id="BART01015542">
    <property type="protein sequence ID" value="GAG85862.1"/>
    <property type="molecule type" value="Genomic_DNA"/>
</dbReference>
<reference evidence="1" key="1">
    <citation type="journal article" date="2014" name="Front. Microbiol.">
        <title>High frequency of phylogenetically diverse reductive dehalogenase-homologous genes in deep subseafloor sedimentary metagenomes.</title>
        <authorList>
            <person name="Kawai M."/>
            <person name="Futagami T."/>
            <person name="Toyoda A."/>
            <person name="Takaki Y."/>
            <person name="Nishi S."/>
            <person name="Hori S."/>
            <person name="Arai W."/>
            <person name="Tsubouchi T."/>
            <person name="Morono Y."/>
            <person name="Uchiyama I."/>
            <person name="Ito T."/>
            <person name="Fujiyama A."/>
            <person name="Inagaki F."/>
            <person name="Takami H."/>
        </authorList>
    </citation>
    <scope>NUCLEOTIDE SEQUENCE</scope>
    <source>
        <strain evidence="1">Expedition CK06-06</strain>
    </source>
</reference>